<dbReference type="Pfam" id="PF01425">
    <property type="entry name" value="Amidase"/>
    <property type="match status" value="2"/>
</dbReference>
<keyword evidence="3" id="KW-1185">Reference proteome</keyword>
<dbReference type="Proteomes" id="UP001165270">
    <property type="component" value="Unassembled WGS sequence"/>
</dbReference>
<name>A0ABS9XPY6_9ACTN</name>
<evidence type="ECO:0000313" key="2">
    <source>
        <dbReference type="EMBL" id="MCI3244140.1"/>
    </source>
</evidence>
<dbReference type="SUPFAM" id="SSF75304">
    <property type="entry name" value="Amidase signature (AS) enzymes"/>
    <property type="match status" value="1"/>
</dbReference>
<feature type="domain" description="Amidase" evidence="1">
    <location>
        <begin position="328"/>
        <end position="423"/>
    </location>
</feature>
<gene>
    <name evidence="2" type="ORF">MQN93_30910</name>
</gene>
<dbReference type="InterPro" id="IPR036928">
    <property type="entry name" value="AS_sf"/>
</dbReference>
<comment type="caution">
    <text evidence="2">The sequence shown here is derived from an EMBL/GenBank/DDBJ whole genome shotgun (WGS) entry which is preliminary data.</text>
</comment>
<dbReference type="Gene3D" id="3.90.1300.10">
    <property type="entry name" value="Amidase signature (AS) domain"/>
    <property type="match status" value="1"/>
</dbReference>
<dbReference type="PANTHER" id="PTHR11895:SF176">
    <property type="entry name" value="AMIDASE AMID-RELATED"/>
    <property type="match status" value="1"/>
</dbReference>
<accession>A0ABS9XPY6</accession>
<feature type="domain" description="Amidase" evidence="1">
    <location>
        <begin position="22"/>
        <end position="226"/>
    </location>
</feature>
<evidence type="ECO:0000313" key="3">
    <source>
        <dbReference type="Proteomes" id="UP001165270"/>
    </source>
</evidence>
<proteinExistence type="predicted"/>
<dbReference type="InterPro" id="IPR000120">
    <property type="entry name" value="Amidase"/>
</dbReference>
<sequence length="442" mass="45930">MSEIEKLAAALRTGETTAEALARRSLARIADRDNETGAFAVVDQAGALSAARRADRELSDGVDRGVLHGVPVAVKDLIDVAGLPATRGSAHFAGHRAATDAECVRRLRAAGAVIIGTTVTHEFGYGPTGDRSWHGPARNPLDPRRMTGGSSGGSAAAVAAGMVPVALGTDTGGSARIPAALCGIAGYKPAFGRVPTDGVFPLSPSLDHVGVLGATARDCRLVIDALGPSPASNRPLEGTGARIGWLGATPDAPVESAVSDLTRGSLSRHDVTQIQGDLLADMREAFGAIQSSEAFATHADRVRDRPDLFDAEVLDRLRTASETPGWRLVRALRAREVAREEVNGLLERFDLLASPTVGITAPLIGERQVTVNGTSHTVRSTLLALTSPWNLLGLPALSVPAGHVGGLPVGVQLICAPDREELLFSVAEGMGAVQREHTDVSC</sequence>
<dbReference type="InterPro" id="IPR023631">
    <property type="entry name" value="Amidase_dom"/>
</dbReference>
<protein>
    <submittedName>
        <fullName evidence="2">Amidase</fullName>
    </submittedName>
</protein>
<dbReference type="EMBL" id="JALDAX010000014">
    <property type="protein sequence ID" value="MCI3244140.1"/>
    <property type="molecule type" value="Genomic_DNA"/>
</dbReference>
<dbReference type="PANTHER" id="PTHR11895">
    <property type="entry name" value="TRANSAMIDASE"/>
    <property type="match status" value="1"/>
</dbReference>
<reference evidence="2" key="1">
    <citation type="submission" date="2022-03" db="EMBL/GenBank/DDBJ databases">
        <title>Streptomyces 7R015 and 7R016 isolated from Barleria lupulina in Thailand.</title>
        <authorList>
            <person name="Kanchanasin P."/>
            <person name="Phongsopitanun W."/>
            <person name="Tanasupawat S."/>
        </authorList>
    </citation>
    <scope>NUCLEOTIDE SEQUENCE</scope>
    <source>
        <strain evidence="2">7R016</strain>
    </source>
</reference>
<dbReference type="RefSeq" id="WP_242712146.1">
    <property type="nucleotide sequence ID" value="NZ_JALDAX010000014.1"/>
</dbReference>
<evidence type="ECO:0000259" key="1">
    <source>
        <dbReference type="Pfam" id="PF01425"/>
    </source>
</evidence>
<organism evidence="2 3">
    <name type="scientific">Streptomyces spinosisporus</name>
    <dbReference type="NCBI Taxonomy" id="2927582"/>
    <lineage>
        <taxon>Bacteria</taxon>
        <taxon>Bacillati</taxon>
        <taxon>Actinomycetota</taxon>
        <taxon>Actinomycetes</taxon>
        <taxon>Kitasatosporales</taxon>
        <taxon>Streptomycetaceae</taxon>
        <taxon>Streptomyces</taxon>
    </lineage>
</organism>